<comment type="caution">
    <text evidence="2">The sequence shown here is derived from an EMBL/GenBank/DDBJ whole genome shotgun (WGS) entry which is preliminary data.</text>
</comment>
<organism evidence="2 3">
    <name type="scientific">[Myrmecia] bisecta</name>
    <dbReference type="NCBI Taxonomy" id="41462"/>
    <lineage>
        <taxon>Eukaryota</taxon>
        <taxon>Viridiplantae</taxon>
        <taxon>Chlorophyta</taxon>
        <taxon>core chlorophytes</taxon>
        <taxon>Trebouxiophyceae</taxon>
        <taxon>Trebouxiales</taxon>
        <taxon>Trebouxiaceae</taxon>
        <taxon>Myrmecia</taxon>
    </lineage>
</organism>
<dbReference type="EMBL" id="JALJOR010000007">
    <property type="protein sequence ID" value="KAK9814842.1"/>
    <property type="molecule type" value="Genomic_DNA"/>
</dbReference>
<sequence length="407" mass="44443">MVLKIHTVPPGSTMHDHTHRGARQAGNKSLLSYRCDIGVPGYTGYIPQSASLPLYPKGSTEHTGRVPDEATRLKATLEAKDLHTTSMYRKQYAPLPEGQKATQRAKGNYLLTERPKGDPKPFIASTTYKAEIVEGGEHVAAQLSRTDGLRSTLSYYEGARRANSAGTLHASQKTLSTGDVLGYKTQYRSMTVDQPLTNTARTPRSGAAAGEPPLPDRTFERMPCAMYPRFEATSSYTTSFPEPEARNAATAKDMTLLASTRDLNLGTARGTHHLPGYCGFLASSKENAQAVQQTNALNPRPSSKVDSLLFSLDQYSRQRVPHYTGYKPQSTENVTIEQPANGPTMATTQGFTNAMATRKPVKVDNTHFISSAKGTMSFFNTGGSLFVSDNGQTEAQKYYQSSRVGRR</sequence>
<name>A0AAW1Q3B1_9CHLO</name>
<reference evidence="2 3" key="1">
    <citation type="journal article" date="2024" name="Nat. Commun.">
        <title>Phylogenomics reveals the evolutionary origins of lichenization in chlorophyte algae.</title>
        <authorList>
            <person name="Puginier C."/>
            <person name="Libourel C."/>
            <person name="Otte J."/>
            <person name="Skaloud P."/>
            <person name="Haon M."/>
            <person name="Grisel S."/>
            <person name="Petersen M."/>
            <person name="Berrin J.G."/>
            <person name="Delaux P.M."/>
            <person name="Dal Grande F."/>
            <person name="Keller J."/>
        </authorList>
    </citation>
    <scope>NUCLEOTIDE SEQUENCE [LARGE SCALE GENOMIC DNA]</scope>
    <source>
        <strain evidence="2 3">SAG 2043</strain>
    </source>
</reference>
<dbReference type="AlphaFoldDB" id="A0AAW1Q3B1"/>
<evidence type="ECO:0000313" key="3">
    <source>
        <dbReference type="Proteomes" id="UP001489004"/>
    </source>
</evidence>
<dbReference type="Proteomes" id="UP001489004">
    <property type="component" value="Unassembled WGS sequence"/>
</dbReference>
<keyword evidence="3" id="KW-1185">Reference proteome</keyword>
<evidence type="ECO:0000313" key="2">
    <source>
        <dbReference type="EMBL" id="KAK9814842.1"/>
    </source>
</evidence>
<accession>A0AAW1Q3B1</accession>
<feature type="region of interest" description="Disordered" evidence="1">
    <location>
        <begin position="196"/>
        <end position="218"/>
    </location>
</feature>
<protein>
    <recommendedName>
        <fullName evidence="4">Flagellar associated protein</fullName>
    </recommendedName>
</protein>
<evidence type="ECO:0008006" key="4">
    <source>
        <dbReference type="Google" id="ProtNLM"/>
    </source>
</evidence>
<proteinExistence type="predicted"/>
<gene>
    <name evidence="2" type="ORF">WJX72_012462</name>
</gene>
<evidence type="ECO:0000256" key="1">
    <source>
        <dbReference type="SAM" id="MobiDB-lite"/>
    </source>
</evidence>